<feature type="domain" description="ATPase AAA-type core" evidence="1">
    <location>
        <begin position="93"/>
        <end position="449"/>
    </location>
</feature>
<dbReference type="AlphaFoldDB" id="A0A3B0XTG5"/>
<dbReference type="GO" id="GO:0005524">
    <property type="term" value="F:ATP binding"/>
    <property type="evidence" value="ECO:0007669"/>
    <property type="project" value="InterPro"/>
</dbReference>
<dbReference type="GO" id="GO:0000731">
    <property type="term" value="P:DNA synthesis involved in DNA repair"/>
    <property type="evidence" value="ECO:0007669"/>
    <property type="project" value="TreeGrafter"/>
</dbReference>
<name>A0A3B0XTG5_9ZZZZ</name>
<dbReference type="SUPFAM" id="SSF81901">
    <property type="entry name" value="HCP-like"/>
    <property type="match status" value="1"/>
</dbReference>
<gene>
    <name evidence="2" type="ORF">MNBD_GAMMA10-786</name>
</gene>
<dbReference type="Pfam" id="PF13304">
    <property type="entry name" value="AAA_21"/>
    <property type="match status" value="1"/>
</dbReference>
<dbReference type="Gene3D" id="1.25.40.10">
    <property type="entry name" value="Tetratricopeptide repeat domain"/>
    <property type="match status" value="1"/>
</dbReference>
<accession>A0A3B0XTG5</accession>
<dbReference type="SUPFAM" id="SSF52540">
    <property type="entry name" value="P-loop containing nucleoside triphosphate hydrolases"/>
    <property type="match status" value="1"/>
</dbReference>
<dbReference type="PANTHER" id="PTHR32182">
    <property type="entry name" value="DNA REPLICATION AND REPAIR PROTEIN RECF"/>
    <property type="match status" value="1"/>
</dbReference>
<dbReference type="InterPro" id="IPR006597">
    <property type="entry name" value="Sel1-like"/>
</dbReference>
<dbReference type="PANTHER" id="PTHR32182:SF23">
    <property type="entry name" value="ATP BINDING PROTEIN"/>
    <property type="match status" value="1"/>
</dbReference>
<dbReference type="InterPro" id="IPR011990">
    <property type="entry name" value="TPR-like_helical_dom_sf"/>
</dbReference>
<sequence length="555" mass="63629">MNEQELSGKKNKSIRALENKALKNDINALFQLANYYEQGQYVEKNIKLAEDYYLKTVEIFKCQKFKISSLKLVNFRIFENLELYPCNNENSNLTVLIGNNGAGKTTILDSISICLSWLVKAITTKTPNGKSISSADITNNNLIEYASVLVKFSILENFDSKIELTKTVDGSNSKRSSYFQDIKKLASIYKLANEKNKSFNFPIMAFYSVERAVDIKNKDVISFDEIKDQKLWGKFDGYTKALTGAADFELFFNWFKYMDDINNENDNKFLMSTIKKLKAELEDDLFKEKLKVSEKSGEKNDFFISFKNKNLKEIAKLEKILNESERLQSGKFINNVAEAIYKFMPGFNNLRIQRSPSLKMLIDKNDLTLSVLQLSQGEKSMLALVADISRRLVLLNPSLENPLKGSGIVLIDEIDLHLHPMWQQNILPNLEKTFPNIQFIVSTHSPQVITTVGHESIKILRDGGLFSAPKGSKGAESSRVLKRLFNVETRPPHDSNTQDLAEYKILVYKDDWECVEALKLRNKLNNEFGGEEPDLVELDLYIENRIWEKKIEEDK</sequence>
<dbReference type="EMBL" id="UOFJ01000303">
    <property type="protein sequence ID" value="VAW68020.1"/>
    <property type="molecule type" value="Genomic_DNA"/>
</dbReference>
<dbReference type="InterPro" id="IPR027417">
    <property type="entry name" value="P-loop_NTPase"/>
</dbReference>
<dbReference type="CDD" id="cd00267">
    <property type="entry name" value="ABC_ATPase"/>
    <property type="match status" value="1"/>
</dbReference>
<dbReference type="GO" id="GO:0016887">
    <property type="term" value="F:ATP hydrolysis activity"/>
    <property type="evidence" value="ECO:0007669"/>
    <property type="project" value="InterPro"/>
</dbReference>
<dbReference type="InterPro" id="IPR053498">
    <property type="entry name" value="Retron_ATPase"/>
</dbReference>
<evidence type="ECO:0000313" key="2">
    <source>
        <dbReference type="EMBL" id="VAW68020.1"/>
    </source>
</evidence>
<organism evidence="2">
    <name type="scientific">hydrothermal vent metagenome</name>
    <dbReference type="NCBI Taxonomy" id="652676"/>
    <lineage>
        <taxon>unclassified sequences</taxon>
        <taxon>metagenomes</taxon>
        <taxon>ecological metagenomes</taxon>
    </lineage>
</organism>
<proteinExistence type="predicted"/>
<dbReference type="SMART" id="SM00671">
    <property type="entry name" value="SEL1"/>
    <property type="match status" value="1"/>
</dbReference>
<dbReference type="NCBIfam" id="NF041760">
    <property type="entry name" value="PtuA"/>
    <property type="match status" value="1"/>
</dbReference>
<reference evidence="2" key="1">
    <citation type="submission" date="2018-06" db="EMBL/GenBank/DDBJ databases">
        <authorList>
            <person name="Zhirakovskaya E."/>
        </authorList>
    </citation>
    <scope>NUCLEOTIDE SEQUENCE</scope>
</reference>
<dbReference type="GO" id="GO:0006302">
    <property type="term" value="P:double-strand break repair"/>
    <property type="evidence" value="ECO:0007669"/>
    <property type="project" value="TreeGrafter"/>
</dbReference>
<dbReference type="Gene3D" id="3.40.50.300">
    <property type="entry name" value="P-loop containing nucleotide triphosphate hydrolases"/>
    <property type="match status" value="1"/>
</dbReference>
<evidence type="ECO:0000259" key="1">
    <source>
        <dbReference type="Pfam" id="PF13304"/>
    </source>
</evidence>
<dbReference type="InterPro" id="IPR003959">
    <property type="entry name" value="ATPase_AAA_core"/>
</dbReference>
<protein>
    <recommendedName>
        <fullName evidence="1">ATPase AAA-type core domain-containing protein</fullName>
    </recommendedName>
</protein>